<keyword evidence="6" id="KW-0813">Transport</keyword>
<evidence type="ECO:0000256" key="5">
    <source>
        <dbReference type="ARBA" id="ARBA00023136"/>
    </source>
</evidence>
<keyword evidence="9" id="KW-1185">Reference proteome</keyword>
<organism evidence="8 9">
    <name type="scientific">Nakamurella aerolata</name>
    <dbReference type="NCBI Taxonomy" id="1656892"/>
    <lineage>
        <taxon>Bacteria</taxon>
        <taxon>Bacillati</taxon>
        <taxon>Actinomycetota</taxon>
        <taxon>Actinomycetes</taxon>
        <taxon>Nakamurellales</taxon>
        <taxon>Nakamurellaceae</taxon>
        <taxon>Nakamurella</taxon>
    </lineage>
</organism>
<evidence type="ECO:0000313" key="9">
    <source>
        <dbReference type="Proteomes" id="UP000562984"/>
    </source>
</evidence>
<keyword evidence="4 7" id="KW-1133">Transmembrane helix</keyword>
<gene>
    <name evidence="8" type="ORF">HKD39_07125</name>
</gene>
<evidence type="ECO:0000313" key="8">
    <source>
        <dbReference type="EMBL" id="NNG35485.1"/>
    </source>
</evidence>
<dbReference type="GO" id="GO:0043190">
    <property type="term" value="C:ATP-binding cassette (ABC) transporter complex"/>
    <property type="evidence" value="ECO:0007669"/>
    <property type="project" value="InterPro"/>
</dbReference>
<feature type="transmembrane region" description="Helical" evidence="7">
    <location>
        <begin position="237"/>
        <end position="258"/>
    </location>
</feature>
<evidence type="ECO:0000256" key="2">
    <source>
        <dbReference type="ARBA" id="ARBA00008034"/>
    </source>
</evidence>
<dbReference type="Pfam" id="PF00950">
    <property type="entry name" value="ABC-3"/>
    <property type="match status" value="1"/>
</dbReference>
<dbReference type="GO" id="GO:0055085">
    <property type="term" value="P:transmembrane transport"/>
    <property type="evidence" value="ECO:0007669"/>
    <property type="project" value="InterPro"/>
</dbReference>
<dbReference type="InterPro" id="IPR001626">
    <property type="entry name" value="ABC_TroCD"/>
</dbReference>
<dbReference type="AlphaFoldDB" id="A0A849A4K7"/>
<evidence type="ECO:0000256" key="7">
    <source>
        <dbReference type="SAM" id="Phobius"/>
    </source>
</evidence>
<proteinExistence type="inferred from homology"/>
<evidence type="ECO:0000256" key="4">
    <source>
        <dbReference type="ARBA" id="ARBA00022989"/>
    </source>
</evidence>
<feature type="transmembrane region" description="Helical" evidence="7">
    <location>
        <begin position="113"/>
        <end position="134"/>
    </location>
</feature>
<protein>
    <submittedName>
        <fullName evidence="8">Metal ABC transporter permease</fullName>
    </submittedName>
</protein>
<reference evidence="8 9" key="1">
    <citation type="submission" date="2020-05" db="EMBL/GenBank/DDBJ databases">
        <title>Nakamurella sp. DB0629 isolated from air conditioner.</title>
        <authorList>
            <person name="Kim D.H."/>
            <person name="Kim D.-U."/>
        </authorList>
    </citation>
    <scope>NUCLEOTIDE SEQUENCE [LARGE SCALE GENOMIC DNA]</scope>
    <source>
        <strain evidence="8 9">DB0629</strain>
    </source>
</reference>
<dbReference type="SUPFAM" id="SSF81345">
    <property type="entry name" value="ABC transporter involved in vitamin B12 uptake, BtuC"/>
    <property type="match status" value="1"/>
</dbReference>
<name>A0A849A4K7_9ACTN</name>
<feature type="transmembrane region" description="Helical" evidence="7">
    <location>
        <begin position="198"/>
        <end position="225"/>
    </location>
</feature>
<dbReference type="EMBL" id="JABEND010000003">
    <property type="protein sequence ID" value="NNG35485.1"/>
    <property type="molecule type" value="Genomic_DNA"/>
</dbReference>
<dbReference type="Gene3D" id="1.10.3470.10">
    <property type="entry name" value="ABC transporter involved in vitamin B12 uptake, BtuC"/>
    <property type="match status" value="1"/>
</dbReference>
<feature type="transmembrane region" description="Helical" evidence="7">
    <location>
        <begin position="68"/>
        <end position="101"/>
    </location>
</feature>
<dbReference type="RefSeq" id="WP_171199431.1">
    <property type="nucleotide sequence ID" value="NZ_JABEND010000003.1"/>
</dbReference>
<feature type="transmembrane region" description="Helical" evidence="7">
    <location>
        <begin position="155"/>
        <end position="178"/>
    </location>
</feature>
<comment type="similarity">
    <text evidence="2 6">Belongs to the ABC-3 integral membrane protein family.</text>
</comment>
<evidence type="ECO:0000256" key="1">
    <source>
        <dbReference type="ARBA" id="ARBA00004141"/>
    </source>
</evidence>
<sequence>MPSALPDPLRSEWFSLPSISEQLPYVHGALIAGLILGVLGGLIGPLIQARDLAFAVHGTSEMSFAGGAAALLFFGQGVAATGTIVATGSIVGSVLAAVLFGVLGQRARDRNSAIGVILPFGLGLGVLFLALYPGRSSNKFGLLIGQIVSVSDNQLWLLSGVAVVVIAGLAVMARPLLFASVDPDVAAARGVPVRGLTLVFMLLLGLTVAMTVQVVGALLVLALLITPTAAAARITASPLWVTVWSVIFAVVSAVGGIILSLTPGLPTSPFITSLAFAIYLVCRVIGAIRVRRGWSKRGAGSLTPVAVAAGSAQPSH</sequence>
<dbReference type="PANTHER" id="PTHR30477">
    <property type="entry name" value="ABC-TRANSPORTER METAL-BINDING PROTEIN"/>
    <property type="match status" value="1"/>
</dbReference>
<evidence type="ECO:0000256" key="6">
    <source>
        <dbReference type="RuleBase" id="RU003943"/>
    </source>
</evidence>
<feature type="transmembrane region" description="Helical" evidence="7">
    <location>
        <begin position="270"/>
        <end position="288"/>
    </location>
</feature>
<dbReference type="InterPro" id="IPR037294">
    <property type="entry name" value="ABC_BtuC-like"/>
</dbReference>
<comment type="subcellular location">
    <subcellularLocation>
        <location evidence="6">Cell membrane</location>
        <topology evidence="6">Multi-pass membrane protein</topology>
    </subcellularLocation>
    <subcellularLocation>
        <location evidence="1">Membrane</location>
        <topology evidence="1">Multi-pass membrane protein</topology>
    </subcellularLocation>
</comment>
<keyword evidence="5 7" id="KW-0472">Membrane</keyword>
<accession>A0A849A4K7</accession>
<comment type="caution">
    <text evidence="8">The sequence shown here is derived from an EMBL/GenBank/DDBJ whole genome shotgun (WGS) entry which is preliminary data.</text>
</comment>
<evidence type="ECO:0000256" key="3">
    <source>
        <dbReference type="ARBA" id="ARBA00022692"/>
    </source>
</evidence>
<feature type="transmembrane region" description="Helical" evidence="7">
    <location>
        <begin position="25"/>
        <end position="47"/>
    </location>
</feature>
<dbReference type="Proteomes" id="UP000562984">
    <property type="component" value="Unassembled WGS sequence"/>
</dbReference>
<keyword evidence="3 6" id="KW-0812">Transmembrane</keyword>
<dbReference type="PANTHER" id="PTHR30477:SF0">
    <property type="entry name" value="METAL TRANSPORT SYSTEM MEMBRANE PROTEIN TM_0125-RELATED"/>
    <property type="match status" value="1"/>
</dbReference>